<keyword evidence="2" id="KW-0496">Mitochondrion</keyword>
<proteinExistence type="predicted"/>
<dbReference type="AlphaFoldDB" id="A0A141CKF4"/>
<organism evidence="2">
    <name type="scientific">Spadella cephaloptera</name>
    <dbReference type="NCBI Taxonomy" id="52888"/>
    <lineage>
        <taxon>Eukaryota</taxon>
        <taxon>Metazoa</taxon>
        <taxon>Spiralia</taxon>
        <taxon>Gnathifera</taxon>
        <taxon>Chaetognatha</taxon>
        <taxon>Sagittoidea</taxon>
        <taxon>Phragmophora</taxon>
        <taxon>Spadellidae</taxon>
        <taxon>Spadella</taxon>
    </lineage>
</organism>
<protein>
    <submittedName>
        <fullName evidence="2">NADH dehydrogenase subunit 6</fullName>
    </submittedName>
</protein>
<feature type="non-terminal residue" evidence="2">
    <location>
        <position position="1"/>
    </location>
</feature>
<accession>A0A141CKF4</accession>
<reference evidence="2" key="1">
    <citation type="submission" date="2015-03" db="EMBL/GenBank/DDBJ databases">
        <title>Mitochondrial variation in chaetognaths.</title>
        <authorList>
            <person name="Marletaz F."/>
            <person name="Le Parco Y."/>
            <person name="Liu S."/>
            <person name="Peijnenburg K."/>
        </authorList>
    </citation>
    <scope>NUCLEOTIDE SEQUENCE</scope>
    <source>
        <strain evidence="2">SOR-9</strain>
    </source>
</reference>
<name>A0A141CKF4_9BILA</name>
<keyword evidence="1" id="KW-0472">Membrane</keyword>
<evidence type="ECO:0000313" key="2">
    <source>
        <dbReference type="EMBL" id="AKS04000.1"/>
    </source>
</evidence>
<geneLocation type="mitochondrion" evidence="2"/>
<feature type="transmembrane region" description="Helical" evidence="1">
    <location>
        <begin position="113"/>
        <end position="133"/>
    </location>
</feature>
<dbReference type="EMBL" id="KP899751">
    <property type="protein sequence ID" value="AKS04000.1"/>
    <property type="molecule type" value="Genomic_DNA"/>
</dbReference>
<gene>
    <name evidence="2" type="primary">NADH6</name>
</gene>
<evidence type="ECO:0000256" key="1">
    <source>
        <dbReference type="SAM" id="Phobius"/>
    </source>
</evidence>
<sequence>SIFFFLSLTSVFHFFFLSNPFSLGMSFFFLLLCSSIMIGSISKFIGIILFLVYVGGTMILFLYCFMITPLQLMKISPCSMFPVILGGCLFMTENISYIHSMSCSVAELYFHPALVYLVGVVLFLVMLAVVGVADYSKGALRVG</sequence>
<keyword evidence="1" id="KW-0812">Transmembrane</keyword>
<feature type="transmembrane region" description="Helical" evidence="1">
    <location>
        <begin position="12"/>
        <end position="32"/>
    </location>
</feature>
<feature type="transmembrane region" description="Helical" evidence="1">
    <location>
        <begin position="44"/>
        <end position="68"/>
    </location>
</feature>
<keyword evidence="1" id="KW-1133">Transmembrane helix</keyword>